<comment type="caution">
    <text evidence="1">The sequence shown here is derived from an EMBL/GenBank/DDBJ whole genome shotgun (WGS) entry which is preliminary data.</text>
</comment>
<dbReference type="AlphaFoldDB" id="A0A645DMG2"/>
<evidence type="ECO:0000313" key="1">
    <source>
        <dbReference type="EMBL" id="MPM89983.1"/>
    </source>
</evidence>
<dbReference type="EMBL" id="VSSQ01037327">
    <property type="protein sequence ID" value="MPM89983.1"/>
    <property type="molecule type" value="Genomic_DNA"/>
</dbReference>
<gene>
    <name evidence="1" type="ORF">SDC9_137099</name>
</gene>
<sequence>MTVAEAPAAIDEMFLVCVAKSGEANATENPPAAVAPWFLTVAAMVIVSPGRYCALLLLSTDTIRSGSDRTVNVVLRVLLFSLDSATAPVESAVAVTVTDLLAENWGAV</sequence>
<name>A0A645DMG2_9ZZZZ</name>
<accession>A0A645DMG2</accession>
<reference evidence="1" key="1">
    <citation type="submission" date="2019-08" db="EMBL/GenBank/DDBJ databases">
        <authorList>
            <person name="Kucharzyk K."/>
            <person name="Murdoch R.W."/>
            <person name="Higgins S."/>
            <person name="Loffler F."/>
        </authorList>
    </citation>
    <scope>NUCLEOTIDE SEQUENCE</scope>
</reference>
<organism evidence="1">
    <name type="scientific">bioreactor metagenome</name>
    <dbReference type="NCBI Taxonomy" id="1076179"/>
    <lineage>
        <taxon>unclassified sequences</taxon>
        <taxon>metagenomes</taxon>
        <taxon>ecological metagenomes</taxon>
    </lineage>
</organism>
<proteinExistence type="predicted"/>
<protein>
    <submittedName>
        <fullName evidence="1">Uncharacterized protein</fullName>
    </submittedName>
</protein>